<keyword evidence="3" id="KW-1185">Reference proteome</keyword>
<gene>
    <name evidence="2" type="ORF">C7416_10232</name>
</gene>
<organism evidence="2 3">
    <name type="scientific">Cupriavidus phytorum</name>
    <dbReference type="NCBI Taxonomy" id="3024399"/>
    <lineage>
        <taxon>Bacteria</taxon>
        <taxon>Pseudomonadati</taxon>
        <taxon>Pseudomonadota</taxon>
        <taxon>Betaproteobacteria</taxon>
        <taxon>Burkholderiales</taxon>
        <taxon>Burkholderiaceae</taxon>
        <taxon>Cupriavidus</taxon>
    </lineage>
</organism>
<evidence type="ECO:0000313" key="3">
    <source>
        <dbReference type="Proteomes" id="UP000249638"/>
    </source>
</evidence>
<evidence type="ECO:0000313" key="2">
    <source>
        <dbReference type="EMBL" id="PZX31878.1"/>
    </source>
</evidence>
<name>A0A2W7P6V6_9BURK</name>
<evidence type="ECO:0000256" key="1">
    <source>
        <dbReference type="SAM" id="MobiDB-lite"/>
    </source>
</evidence>
<dbReference type="Proteomes" id="UP000249638">
    <property type="component" value="Unassembled WGS sequence"/>
</dbReference>
<dbReference type="AlphaFoldDB" id="A0A2W7P6V6"/>
<dbReference type="EMBL" id="QKZN01000002">
    <property type="protein sequence ID" value="PZX31878.1"/>
    <property type="molecule type" value="Genomic_DNA"/>
</dbReference>
<comment type="caution">
    <text evidence="2">The sequence shown here is derived from an EMBL/GenBank/DDBJ whole genome shotgun (WGS) entry which is preliminary data.</text>
</comment>
<sequence>MPSLFPRLRGNLRNHSETCATLPRIALMLAAACAVASLSGCMVVGATVAVGSAAVSTVATVGSAAVSVASTAVGATYDVTAAGVKAMAGSDEPAPQAQPPQAPVLQEPAPVVAASE</sequence>
<protein>
    <submittedName>
        <fullName evidence="2">Uncharacterized protein</fullName>
    </submittedName>
</protein>
<feature type="compositionally biased region" description="Low complexity" evidence="1">
    <location>
        <begin position="103"/>
        <end position="116"/>
    </location>
</feature>
<accession>A0A2W7P6V6</accession>
<reference evidence="2" key="1">
    <citation type="submission" date="2018-06" db="EMBL/GenBank/DDBJ databases">
        <title>Genomic Encyclopedia of Type Strains, Phase IV (KMG-V): Genome sequencing to study the core and pangenomes of soil and plant-associated prokaryotes.</title>
        <authorList>
            <person name="Whitman W."/>
        </authorList>
    </citation>
    <scope>NUCLEOTIDE SEQUENCE [LARGE SCALE GENOMIC DNA]</scope>
    <source>
        <strain evidence="2">MLR2-44</strain>
    </source>
</reference>
<proteinExistence type="predicted"/>
<feature type="region of interest" description="Disordered" evidence="1">
    <location>
        <begin position="88"/>
        <end position="116"/>
    </location>
</feature>